<dbReference type="RefSeq" id="WP_203918309.1">
    <property type="nucleotide sequence ID" value="NZ_BONZ01000027.1"/>
</dbReference>
<dbReference type="AlphaFoldDB" id="A0A8J3QS31"/>
<evidence type="ECO:0000313" key="2">
    <source>
        <dbReference type="Proteomes" id="UP000642748"/>
    </source>
</evidence>
<organism evidence="1 2">
    <name type="scientific">Rugosimonospora africana</name>
    <dbReference type="NCBI Taxonomy" id="556532"/>
    <lineage>
        <taxon>Bacteria</taxon>
        <taxon>Bacillati</taxon>
        <taxon>Actinomycetota</taxon>
        <taxon>Actinomycetes</taxon>
        <taxon>Micromonosporales</taxon>
        <taxon>Micromonosporaceae</taxon>
        <taxon>Rugosimonospora</taxon>
    </lineage>
</organism>
<evidence type="ECO:0000313" key="1">
    <source>
        <dbReference type="EMBL" id="GIH14660.1"/>
    </source>
</evidence>
<sequence length="392" mass="40669">MQTAAYLYPWDLVGDPAAADLVAGLGLDHVVLAAVYHGTRALTPRHPRHRVVVAHQSAAYYPVGDAHWQGAALRPAQADWLAAADPFGEATVALRAAGVPVHAWVVCNHVDLPRPVEQNVVNAYGDRYPWALCPARDDVGEYLLGLAADAAALPGIDGVELEACGWYGYDHLSAHDKVGGVPLSGAAQYLLSLCFCAACAAAYRAGGIDPEALRGHVRTALDAVFSEAAEPAAPGVDEVGQIGGLLGAGLAAAVADVRQHVADRLRAAVIGRIRAERPELDVLLHASPQPHRSVAFTGLDPARAATVADGLVVNCWGGPQAVRPSLDGGGRVYASLLAVRGMGGRPDELPAQVAAAQRAGAHGVRLYHAGLAGAADLAAIRELTGDRALDRD</sequence>
<reference evidence="1" key="1">
    <citation type="submission" date="2021-01" db="EMBL/GenBank/DDBJ databases">
        <title>Whole genome shotgun sequence of Rugosimonospora africana NBRC 104875.</title>
        <authorList>
            <person name="Komaki H."/>
            <person name="Tamura T."/>
        </authorList>
    </citation>
    <scope>NUCLEOTIDE SEQUENCE</scope>
    <source>
        <strain evidence="1">NBRC 104875</strain>
    </source>
</reference>
<comment type="caution">
    <text evidence="1">The sequence shown here is derived from an EMBL/GenBank/DDBJ whole genome shotgun (WGS) entry which is preliminary data.</text>
</comment>
<name>A0A8J3QS31_9ACTN</name>
<evidence type="ECO:0008006" key="3">
    <source>
        <dbReference type="Google" id="ProtNLM"/>
    </source>
</evidence>
<gene>
    <name evidence="1" type="ORF">Raf01_28320</name>
</gene>
<accession>A0A8J3QS31</accession>
<dbReference type="Gene3D" id="3.20.20.80">
    <property type="entry name" value="Glycosidases"/>
    <property type="match status" value="1"/>
</dbReference>
<dbReference type="EMBL" id="BONZ01000027">
    <property type="protein sequence ID" value="GIH14660.1"/>
    <property type="molecule type" value="Genomic_DNA"/>
</dbReference>
<dbReference type="Proteomes" id="UP000642748">
    <property type="component" value="Unassembled WGS sequence"/>
</dbReference>
<protein>
    <recommendedName>
        <fullName evidence="3">Alanine-rich protein</fullName>
    </recommendedName>
</protein>
<keyword evidence="2" id="KW-1185">Reference proteome</keyword>
<proteinExistence type="predicted"/>